<dbReference type="GeneID" id="89928076"/>
<organism evidence="3 4">
    <name type="scientific">Saxophila tyrrhenica</name>
    <dbReference type="NCBI Taxonomy" id="1690608"/>
    <lineage>
        <taxon>Eukaryota</taxon>
        <taxon>Fungi</taxon>
        <taxon>Dikarya</taxon>
        <taxon>Ascomycota</taxon>
        <taxon>Pezizomycotina</taxon>
        <taxon>Dothideomycetes</taxon>
        <taxon>Dothideomycetidae</taxon>
        <taxon>Mycosphaerellales</taxon>
        <taxon>Extremaceae</taxon>
        <taxon>Saxophila</taxon>
    </lineage>
</organism>
<feature type="transmembrane region" description="Helical" evidence="2">
    <location>
        <begin position="34"/>
        <end position="53"/>
    </location>
</feature>
<evidence type="ECO:0000313" key="4">
    <source>
        <dbReference type="Proteomes" id="UP001337655"/>
    </source>
</evidence>
<feature type="region of interest" description="Disordered" evidence="1">
    <location>
        <begin position="60"/>
        <end position="85"/>
    </location>
</feature>
<dbReference type="EMBL" id="JAVRRT010000010">
    <property type="protein sequence ID" value="KAK5168168.1"/>
    <property type="molecule type" value="Genomic_DNA"/>
</dbReference>
<dbReference type="RefSeq" id="XP_064657778.1">
    <property type="nucleotide sequence ID" value="XM_064803977.1"/>
</dbReference>
<feature type="compositionally biased region" description="Basic and acidic residues" evidence="1">
    <location>
        <begin position="61"/>
        <end position="70"/>
    </location>
</feature>
<evidence type="ECO:0008006" key="5">
    <source>
        <dbReference type="Google" id="ProtNLM"/>
    </source>
</evidence>
<proteinExistence type="predicted"/>
<reference evidence="3 4" key="1">
    <citation type="submission" date="2023-08" db="EMBL/GenBank/DDBJ databases">
        <title>Black Yeasts Isolated from many extreme environments.</title>
        <authorList>
            <person name="Coleine C."/>
            <person name="Stajich J.E."/>
            <person name="Selbmann L."/>
        </authorList>
    </citation>
    <scope>NUCLEOTIDE SEQUENCE [LARGE SCALE GENOMIC DNA]</scope>
    <source>
        <strain evidence="3 4">CCFEE 5935</strain>
    </source>
</reference>
<evidence type="ECO:0000313" key="3">
    <source>
        <dbReference type="EMBL" id="KAK5168168.1"/>
    </source>
</evidence>
<name>A0AAV9P656_9PEZI</name>
<dbReference type="AlphaFoldDB" id="A0AAV9P656"/>
<keyword evidence="2" id="KW-0472">Membrane</keyword>
<keyword evidence="2" id="KW-1133">Transmembrane helix</keyword>
<dbReference type="Proteomes" id="UP001337655">
    <property type="component" value="Unassembled WGS sequence"/>
</dbReference>
<protein>
    <recommendedName>
        <fullName evidence="5">Transmembrane protein</fullName>
    </recommendedName>
</protein>
<sequence>MFNQTTTNATVAIHSQADLKTIRDLLNPFLSGTMGRLALVVAVCFFMVYAGLITDADTVEPDFHEHPEQPEEREDEQSSCAAGIDKDADSDFSDHAFQFHFFDHPFRTGNISNEPPANLGVIVGLRGDVDLTHCMEDLSLRPLPPGGFVENPRIRRRARLTMNMSERLRLPKDAPLAGSVLGVKLLKFSEQLKA</sequence>
<gene>
    <name evidence="3" type="ORF">LTR77_006736</name>
</gene>
<comment type="caution">
    <text evidence="3">The sequence shown here is derived from an EMBL/GenBank/DDBJ whole genome shotgun (WGS) entry which is preliminary data.</text>
</comment>
<keyword evidence="4" id="KW-1185">Reference proteome</keyword>
<evidence type="ECO:0000256" key="1">
    <source>
        <dbReference type="SAM" id="MobiDB-lite"/>
    </source>
</evidence>
<evidence type="ECO:0000256" key="2">
    <source>
        <dbReference type="SAM" id="Phobius"/>
    </source>
</evidence>
<keyword evidence="2" id="KW-0812">Transmembrane</keyword>
<accession>A0AAV9P656</accession>